<keyword evidence="1" id="KW-0812">Transmembrane</keyword>
<sequence>MRCVTNPKCYKVLRKTPIIGDIFRIANAYAYKGKIECHARIAPLRLWWKRIIFKMLIILFFVSLVLCFSGLSLRFNSWHPADTILSVFPSILGFGIGVYALMFIMPSDFLIFLKERHRLDKSKISHEIVPVDMGYPLVVFIISLCIASINKLLQGSLIFNFLSLFILFYGLAMAIELMSFLFNSSVMIQKIRTKDDIK</sequence>
<proteinExistence type="predicted"/>
<accession>A0AAJ1JBF1</accession>
<dbReference type="EMBL" id="JAILSO010000182">
    <property type="protein sequence ID" value="MDE1480650.1"/>
    <property type="molecule type" value="Genomic_DNA"/>
</dbReference>
<comment type="caution">
    <text evidence="2">The sequence shown here is derived from an EMBL/GenBank/DDBJ whole genome shotgun (WGS) entry which is preliminary data.</text>
</comment>
<dbReference type="AlphaFoldDB" id="A0AAJ1JBF1"/>
<name>A0AAJ1JBF1_XENBV</name>
<protein>
    <submittedName>
        <fullName evidence="2">Uncharacterized protein</fullName>
    </submittedName>
</protein>
<keyword evidence="1" id="KW-1133">Transmembrane helix</keyword>
<evidence type="ECO:0000313" key="2">
    <source>
        <dbReference type="EMBL" id="MDE1480650.1"/>
    </source>
</evidence>
<evidence type="ECO:0000256" key="1">
    <source>
        <dbReference type="SAM" id="Phobius"/>
    </source>
</evidence>
<feature type="transmembrane region" description="Helical" evidence="1">
    <location>
        <begin position="91"/>
        <end position="113"/>
    </location>
</feature>
<gene>
    <name evidence="2" type="ORF">KKJ01_21295</name>
</gene>
<feature type="transmembrane region" description="Helical" evidence="1">
    <location>
        <begin position="51"/>
        <end position="71"/>
    </location>
</feature>
<dbReference type="RefSeq" id="WP_274714004.1">
    <property type="nucleotide sequence ID" value="NZ_JAILSO010000182.1"/>
</dbReference>
<evidence type="ECO:0000313" key="3">
    <source>
        <dbReference type="Proteomes" id="UP001222434"/>
    </source>
</evidence>
<dbReference type="Proteomes" id="UP001222434">
    <property type="component" value="Unassembled WGS sequence"/>
</dbReference>
<reference evidence="2" key="1">
    <citation type="submission" date="2021-08" db="EMBL/GenBank/DDBJ databases">
        <authorList>
            <person name="Papudeshi B."/>
            <person name="Bashey-Visser F."/>
        </authorList>
    </citation>
    <scope>NUCLEOTIDE SEQUENCE</scope>
    <source>
        <strain evidence="2">MC_266_E_2016</strain>
    </source>
</reference>
<feature type="transmembrane region" description="Helical" evidence="1">
    <location>
        <begin position="134"/>
        <end position="153"/>
    </location>
</feature>
<keyword evidence="1" id="KW-0472">Membrane</keyword>
<reference evidence="2" key="2">
    <citation type="journal article" date="2022" name="J. Evol. Biol.">
        <title>Pre- and post-association barriers to host switching in sympatric mutualists.</title>
        <authorList>
            <person name="Dinges Z.M."/>
            <person name="Phillips R.K."/>
            <person name="Lively C.M."/>
            <person name="Bashey F."/>
        </authorList>
    </citation>
    <scope>NUCLEOTIDE SEQUENCE</scope>
    <source>
        <strain evidence="2">MC_266_E_2016</strain>
    </source>
</reference>
<feature type="transmembrane region" description="Helical" evidence="1">
    <location>
        <begin position="159"/>
        <end position="182"/>
    </location>
</feature>
<organism evidence="2 3">
    <name type="scientific">Xenorhabdus bovienii</name>
    <name type="common">Xenorhabdus nematophila subsp. bovienii</name>
    <dbReference type="NCBI Taxonomy" id="40576"/>
    <lineage>
        <taxon>Bacteria</taxon>
        <taxon>Pseudomonadati</taxon>
        <taxon>Pseudomonadota</taxon>
        <taxon>Gammaproteobacteria</taxon>
        <taxon>Enterobacterales</taxon>
        <taxon>Morganellaceae</taxon>
        <taxon>Xenorhabdus</taxon>
    </lineage>
</organism>